<proteinExistence type="inferred from homology"/>
<dbReference type="PROSITE" id="PS00623">
    <property type="entry name" value="GMC_OXRED_1"/>
    <property type="match status" value="1"/>
</dbReference>
<evidence type="ECO:0000256" key="2">
    <source>
        <dbReference type="ARBA" id="ARBA00010790"/>
    </source>
</evidence>
<dbReference type="SUPFAM" id="SSF51905">
    <property type="entry name" value="FAD/NAD(P)-binding domain"/>
    <property type="match status" value="1"/>
</dbReference>
<comment type="caution">
    <text evidence="9">The sequence shown here is derived from an EMBL/GenBank/DDBJ whole genome shotgun (WGS) entry which is preliminary data.</text>
</comment>
<evidence type="ECO:0000313" key="9">
    <source>
        <dbReference type="EMBL" id="GGH32205.1"/>
    </source>
</evidence>
<feature type="binding site" evidence="5">
    <location>
        <position position="90"/>
    </location>
    <ligand>
        <name>FAD</name>
        <dbReference type="ChEBI" id="CHEBI:57692"/>
    </ligand>
</feature>
<dbReference type="PIRSF" id="PIRSF000137">
    <property type="entry name" value="Alcohol_oxidase"/>
    <property type="match status" value="1"/>
</dbReference>
<dbReference type="AlphaFoldDB" id="A0A917IB08"/>
<dbReference type="PANTHER" id="PTHR11552:SF147">
    <property type="entry name" value="CHOLINE DEHYDROGENASE, MITOCHONDRIAL"/>
    <property type="match status" value="1"/>
</dbReference>
<name>A0A917IB08_9HYPH</name>
<comment type="cofactor">
    <cofactor evidence="1 5">
        <name>FAD</name>
        <dbReference type="ChEBI" id="CHEBI:57692"/>
    </cofactor>
</comment>
<dbReference type="Proteomes" id="UP000603912">
    <property type="component" value="Unassembled WGS sequence"/>
</dbReference>
<dbReference type="Pfam" id="PF00732">
    <property type="entry name" value="GMC_oxred_N"/>
    <property type="match status" value="1"/>
</dbReference>
<evidence type="ECO:0000313" key="10">
    <source>
        <dbReference type="Proteomes" id="UP000603912"/>
    </source>
</evidence>
<dbReference type="PANTHER" id="PTHR11552">
    <property type="entry name" value="GLUCOSE-METHANOL-CHOLINE GMC OXIDOREDUCTASE"/>
    <property type="match status" value="1"/>
</dbReference>
<comment type="similarity">
    <text evidence="2 6">Belongs to the GMC oxidoreductase family.</text>
</comment>
<sequence length="543" mass="59151">MRDTVNDAGTFDYIVVGAGSAGCVMANRLSADPRNRVLVLEAGGMDNWIWYHIPVGYLFAIGNPRADWMFKTEPQAGLNGRAIAYPRGKVIGGSSAINAMIYMRGQAADYDGWRQLGLQGWGWDDVLPAFMAQEDHIAPPNEFHRSGGEWRVEYPRMRWDILDAFQAAAEEIGIRKVKDFNTGDNEGSSYFQVNQKRGRRWSAARGFLRPALKRPNLRLETGVMVERVLIEEGRATGVVYRQGGQEKVARAAGEVVLSAGAVASPKILQLSGVGPGGLLQQHGIPVLRDLPGVGENLQDHLQIRPVFKVNGVRTLNIDYQSLVKRGLMAAEWALLRTGPLTMAPSQLGLFTRSSADYATPNLQFHVQPLSLDKFGDPMHVFAAFTASVCNLRPASRGTVRLASADPAAAPAISPNYLAADEDRRVAADALKLVRRIVSARALERFRPEEYTPGAHLTSEEDLAKAAGDVSSTIFHPVGTAKMGVADDPLAVLDERLRVRGVDRLRVIDASSMPRITSGNTNSPTMMIAEKGAAMMREDAKALA</sequence>
<evidence type="ECO:0000259" key="7">
    <source>
        <dbReference type="PROSITE" id="PS00623"/>
    </source>
</evidence>
<feature type="binding site" evidence="5">
    <location>
        <position position="225"/>
    </location>
    <ligand>
        <name>FAD</name>
        <dbReference type="ChEBI" id="CHEBI:57692"/>
    </ligand>
</feature>
<evidence type="ECO:0000256" key="3">
    <source>
        <dbReference type="ARBA" id="ARBA00022630"/>
    </source>
</evidence>
<keyword evidence="10" id="KW-1185">Reference proteome</keyword>
<dbReference type="InterPro" id="IPR000172">
    <property type="entry name" value="GMC_OxRdtase_N"/>
</dbReference>
<protein>
    <submittedName>
        <fullName evidence="9">Choline dehydrogenase</fullName>
    </submittedName>
</protein>
<dbReference type="PROSITE" id="PS51257">
    <property type="entry name" value="PROKAR_LIPOPROTEIN"/>
    <property type="match status" value="1"/>
</dbReference>
<gene>
    <name evidence="9" type="ORF">GCM10007036_43890</name>
</gene>
<dbReference type="Pfam" id="PF05199">
    <property type="entry name" value="GMC_oxred_C"/>
    <property type="match status" value="1"/>
</dbReference>
<evidence type="ECO:0000259" key="8">
    <source>
        <dbReference type="PROSITE" id="PS00624"/>
    </source>
</evidence>
<dbReference type="RefSeq" id="WP_188519950.1">
    <property type="nucleotide sequence ID" value="NZ_BMES01000003.1"/>
</dbReference>
<dbReference type="PROSITE" id="PS00624">
    <property type="entry name" value="GMC_OXRED_2"/>
    <property type="match status" value="1"/>
</dbReference>
<feature type="domain" description="Glucose-methanol-choline oxidoreductase N-terminal" evidence="7">
    <location>
        <begin position="88"/>
        <end position="111"/>
    </location>
</feature>
<dbReference type="Gene3D" id="3.50.50.60">
    <property type="entry name" value="FAD/NAD(P)-binding domain"/>
    <property type="match status" value="1"/>
</dbReference>
<dbReference type="InterPro" id="IPR012132">
    <property type="entry name" value="GMC_OxRdtase"/>
</dbReference>
<keyword evidence="3 6" id="KW-0285">Flavoprotein</keyword>
<accession>A0A917IB08</accession>
<evidence type="ECO:0000256" key="6">
    <source>
        <dbReference type="RuleBase" id="RU003968"/>
    </source>
</evidence>
<reference evidence="9" key="1">
    <citation type="journal article" date="2014" name="Int. J. Syst. Evol. Microbiol.">
        <title>Complete genome sequence of Corynebacterium casei LMG S-19264T (=DSM 44701T), isolated from a smear-ripened cheese.</title>
        <authorList>
            <consortium name="US DOE Joint Genome Institute (JGI-PGF)"/>
            <person name="Walter F."/>
            <person name="Albersmeier A."/>
            <person name="Kalinowski J."/>
            <person name="Ruckert C."/>
        </authorList>
    </citation>
    <scope>NUCLEOTIDE SEQUENCE</scope>
    <source>
        <strain evidence="9">CGMCC 1.12214</strain>
    </source>
</reference>
<dbReference type="SUPFAM" id="SSF54373">
    <property type="entry name" value="FAD-linked reductases, C-terminal domain"/>
    <property type="match status" value="1"/>
</dbReference>
<evidence type="ECO:0000256" key="1">
    <source>
        <dbReference type="ARBA" id="ARBA00001974"/>
    </source>
</evidence>
<dbReference type="GO" id="GO:0016614">
    <property type="term" value="F:oxidoreductase activity, acting on CH-OH group of donors"/>
    <property type="evidence" value="ECO:0007669"/>
    <property type="project" value="InterPro"/>
</dbReference>
<dbReference type="InterPro" id="IPR007867">
    <property type="entry name" value="GMC_OxRtase_C"/>
</dbReference>
<feature type="domain" description="Glucose-methanol-choline oxidoreductase N-terminal" evidence="8">
    <location>
        <begin position="260"/>
        <end position="274"/>
    </location>
</feature>
<evidence type="ECO:0000256" key="4">
    <source>
        <dbReference type="ARBA" id="ARBA00022827"/>
    </source>
</evidence>
<dbReference type="GO" id="GO:0050660">
    <property type="term" value="F:flavin adenine dinucleotide binding"/>
    <property type="evidence" value="ECO:0007669"/>
    <property type="project" value="InterPro"/>
</dbReference>
<organism evidence="9 10">
    <name type="scientific">Alsobacter metallidurans</name>
    <dbReference type="NCBI Taxonomy" id="340221"/>
    <lineage>
        <taxon>Bacteria</taxon>
        <taxon>Pseudomonadati</taxon>
        <taxon>Pseudomonadota</taxon>
        <taxon>Alphaproteobacteria</taxon>
        <taxon>Hyphomicrobiales</taxon>
        <taxon>Alsobacteraceae</taxon>
        <taxon>Alsobacter</taxon>
    </lineage>
</organism>
<keyword evidence="4 5" id="KW-0274">FAD</keyword>
<dbReference type="Gene3D" id="3.30.560.10">
    <property type="entry name" value="Glucose Oxidase, domain 3"/>
    <property type="match status" value="1"/>
</dbReference>
<dbReference type="InterPro" id="IPR036188">
    <property type="entry name" value="FAD/NAD-bd_sf"/>
</dbReference>
<reference evidence="9" key="2">
    <citation type="submission" date="2020-09" db="EMBL/GenBank/DDBJ databases">
        <authorList>
            <person name="Sun Q."/>
            <person name="Zhou Y."/>
        </authorList>
    </citation>
    <scope>NUCLEOTIDE SEQUENCE</scope>
    <source>
        <strain evidence="9">CGMCC 1.12214</strain>
    </source>
</reference>
<dbReference type="EMBL" id="BMES01000003">
    <property type="protein sequence ID" value="GGH32205.1"/>
    <property type="molecule type" value="Genomic_DNA"/>
</dbReference>
<evidence type="ECO:0000256" key="5">
    <source>
        <dbReference type="PIRSR" id="PIRSR000137-2"/>
    </source>
</evidence>